<keyword evidence="8 11" id="KW-0460">Magnesium</keyword>
<gene>
    <name evidence="14" type="ORF">MARGE09_P0300</name>
</gene>
<keyword evidence="15" id="KW-1185">Reference proteome</keyword>
<evidence type="ECO:0000256" key="1">
    <source>
        <dbReference type="ARBA" id="ARBA00008282"/>
    </source>
</evidence>
<comment type="catalytic activity">
    <reaction evidence="10 11 13">
        <text>L-threonyl-[protein] + FAD = FMN-L-threonyl-[protein] + AMP + H(+)</text>
        <dbReference type="Rhea" id="RHEA:36847"/>
        <dbReference type="Rhea" id="RHEA-COMP:11060"/>
        <dbReference type="Rhea" id="RHEA-COMP:11061"/>
        <dbReference type="ChEBI" id="CHEBI:15378"/>
        <dbReference type="ChEBI" id="CHEBI:30013"/>
        <dbReference type="ChEBI" id="CHEBI:57692"/>
        <dbReference type="ChEBI" id="CHEBI:74257"/>
        <dbReference type="ChEBI" id="CHEBI:456215"/>
        <dbReference type="EC" id="2.7.1.180"/>
    </reaction>
</comment>
<dbReference type="Pfam" id="PF02424">
    <property type="entry name" value="ApbE"/>
    <property type="match status" value="1"/>
</dbReference>
<keyword evidence="13" id="KW-0449">Lipoprotein</keyword>
<dbReference type="PANTHER" id="PTHR30040:SF2">
    <property type="entry name" value="FAD:PROTEIN FMN TRANSFERASE"/>
    <property type="match status" value="1"/>
</dbReference>
<comment type="similarity">
    <text evidence="1 11 13">Belongs to the ApbE family.</text>
</comment>
<evidence type="ECO:0000313" key="14">
    <source>
        <dbReference type="EMBL" id="BCD96101.1"/>
    </source>
</evidence>
<feature type="chain" id="PRO_5042665002" description="FAD:protein FMN transferase" evidence="13">
    <location>
        <begin position="26"/>
        <end position="309"/>
    </location>
</feature>
<evidence type="ECO:0000256" key="3">
    <source>
        <dbReference type="ARBA" id="ARBA00016337"/>
    </source>
</evidence>
<evidence type="ECO:0000256" key="12">
    <source>
        <dbReference type="PIRSR" id="PIRSR006268-2"/>
    </source>
</evidence>
<dbReference type="SUPFAM" id="SSF143631">
    <property type="entry name" value="ApbE-like"/>
    <property type="match status" value="1"/>
</dbReference>
<dbReference type="AlphaFoldDB" id="A0AAN1WEG6"/>
<keyword evidence="6 11" id="KW-0479">Metal-binding</keyword>
<evidence type="ECO:0000256" key="11">
    <source>
        <dbReference type="PIRNR" id="PIRNR006268"/>
    </source>
</evidence>
<dbReference type="PIRSF" id="PIRSF006268">
    <property type="entry name" value="ApbE"/>
    <property type="match status" value="1"/>
</dbReference>
<dbReference type="EMBL" id="AP023086">
    <property type="protein sequence ID" value="BCD96101.1"/>
    <property type="molecule type" value="Genomic_DNA"/>
</dbReference>
<keyword evidence="7 11" id="KW-0274">FAD</keyword>
<comment type="function">
    <text evidence="13">Flavin transferase that catalyzes the transfer of the FMN moiety of FAD and its covalent binding to the hydroxyl group of a threonine residue in a target flavoprotein.</text>
</comment>
<comment type="subcellular location">
    <subcellularLocation>
        <location evidence="13">Cell inner membrane</location>
        <topology evidence="13">Lipid-anchor</topology>
        <orientation evidence="13">Periplasmic side</orientation>
    </subcellularLocation>
</comment>
<dbReference type="GO" id="GO:0046872">
    <property type="term" value="F:metal ion binding"/>
    <property type="evidence" value="ECO:0007669"/>
    <property type="project" value="UniProtKB-UniRule"/>
</dbReference>
<evidence type="ECO:0000256" key="6">
    <source>
        <dbReference type="ARBA" id="ARBA00022723"/>
    </source>
</evidence>
<reference evidence="14 15" key="1">
    <citation type="journal article" date="2022" name="IScience">
        <title>An ultrasensitive nanofiber-based assay for enzymatic hydrolysis and deep-sea microbial degradation of cellulose.</title>
        <authorList>
            <person name="Tsudome M."/>
            <person name="Tachioka M."/>
            <person name="Miyazaki M."/>
            <person name="Uchimura K."/>
            <person name="Tsuda M."/>
            <person name="Takaki Y."/>
            <person name="Deguchi S."/>
        </authorList>
    </citation>
    <scope>NUCLEOTIDE SEQUENCE [LARGE SCALE GENOMIC DNA]</scope>
    <source>
        <strain evidence="14 15">GE09</strain>
    </source>
</reference>
<evidence type="ECO:0000256" key="9">
    <source>
        <dbReference type="ARBA" id="ARBA00031306"/>
    </source>
</evidence>
<evidence type="ECO:0000256" key="2">
    <source>
        <dbReference type="ARBA" id="ARBA00011955"/>
    </source>
</evidence>
<evidence type="ECO:0000256" key="13">
    <source>
        <dbReference type="RuleBase" id="RU363002"/>
    </source>
</evidence>
<keyword evidence="13" id="KW-0997">Cell inner membrane</keyword>
<feature type="binding site" evidence="12">
    <location>
        <position position="163"/>
    </location>
    <ligand>
        <name>Mg(2+)</name>
        <dbReference type="ChEBI" id="CHEBI:18420"/>
    </ligand>
</feature>
<dbReference type="KEGG" id="marq:MARGE09_P0300"/>
<dbReference type="Proteomes" id="UP001320119">
    <property type="component" value="Chromosome"/>
</dbReference>
<evidence type="ECO:0000256" key="5">
    <source>
        <dbReference type="ARBA" id="ARBA00022679"/>
    </source>
</evidence>
<feature type="binding site" evidence="12">
    <location>
        <position position="285"/>
    </location>
    <ligand>
        <name>Mg(2+)</name>
        <dbReference type="ChEBI" id="CHEBI:18420"/>
    </ligand>
</feature>
<feature type="signal peptide" evidence="13">
    <location>
        <begin position="1"/>
        <end position="25"/>
    </location>
</feature>
<sequence>MTAPNRSIHLTLRKPFWLAQFSAMACPCEALIAVDDKTQASQIAQVIATEAWRIEDKYSRFTKTGITAAINNANGQPITLDDETTALFHYAQQLYELSDGLFDISAGVLKNIWAFHQKKTAGQQELPSQASIQAVLPLIGLTKAKLTGNTLALPKGMQIDFGGIGKEYAADKSLRLALEGNASNASTAILVNLGGDLVASQSLPKRPWHIGFNDTKADNNLTASERLTFQDGAVTTSGTSQRQWVIDGKSYSHLLNPKTGWPVLNPPKAVTVAAPTCMQAGMLSTLIMLQGEHAETFAHNEAIKCWITR</sequence>
<dbReference type="PROSITE" id="PS51257">
    <property type="entry name" value="PROKAR_LIPOPROTEIN"/>
    <property type="match status" value="1"/>
</dbReference>
<protein>
    <recommendedName>
        <fullName evidence="3 11">FAD:protein FMN transferase</fullName>
        <ecNumber evidence="2 11">2.7.1.180</ecNumber>
    </recommendedName>
    <alternativeName>
        <fullName evidence="9 11">Flavin transferase</fullName>
    </alternativeName>
</protein>
<dbReference type="RefSeq" id="WP_236985609.1">
    <property type="nucleotide sequence ID" value="NZ_AP023086.1"/>
</dbReference>
<evidence type="ECO:0000256" key="8">
    <source>
        <dbReference type="ARBA" id="ARBA00022842"/>
    </source>
</evidence>
<dbReference type="InterPro" id="IPR003374">
    <property type="entry name" value="ApbE-like_sf"/>
</dbReference>
<dbReference type="EC" id="2.7.1.180" evidence="2 11"/>
<evidence type="ECO:0000313" key="15">
    <source>
        <dbReference type="Proteomes" id="UP001320119"/>
    </source>
</evidence>
<organism evidence="14 15">
    <name type="scientific">Marinagarivorans cellulosilyticus</name>
    <dbReference type="NCBI Taxonomy" id="2721545"/>
    <lineage>
        <taxon>Bacteria</taxon>
        <taxon>Pseudomonadati</taxon>
        <taxon>Pseudomonadota</taxon>
        <taxon>Gammaproteobacteria</taxon>
        <taxon>Cellvibrionales</taxon>
        <taxon>Cellvibrionaceae</taxon>
        <taxon>Marinagarivorans</taxon>
    </lineage>
</organism>
<dbReference type="GO" id="GO:0016740">
    <property type="term" value="F:transferase activity"/>
    <property type="evidence" value="ECO:0007669"/>
    <property type="project" value="UniProtKB-UniRule"/>
</dbReference>
<dbReference type="PANTHER" id="PTHR30040">
    <property type="entry name" value="THIAMINE BIOSYNTHESIS LIPOPROTEIN APBE"/>
    <property type="match status" value="1"/>
</dbReference>
<keyword evidence="13" id="KW-0732">Signal</keyword>
<evidence type="ECO:0000256" key="10">
    <source>
        <dbReference type="ARBA" id="ARBA00048540"/>
    </source>
</evidence>
<keyword evidence="4 11" id="KW-0285">Flavoprotein</keyword>
<name>A0AAN1WEG6_9GAMM</name>
<comment type="cofactor">
    <cofactor evidence="12">
        <name>Mg(2+)</name>
        <dbReference type="ChEBI" id="CHEBI:18420"/>
    </cofactor>
    <cofactor evidence="12">
        <name>Mn(2+)</name>
        <dbReference type="ChEBI" id="CHEBI:29035"/>
    </cofactor>
    <text evidence="12">Magnesium. Can also use manganese.</text>
</comment>
<evidence type="ECO:0000256" key="7">
    <source>
        <dbReference type="ARBA" id="ARBA00022827"/>
    </source>
</evidence>
<evidence type="ECO:0000256" key="4">
    <source>
        <dbReference type="ARBA" id="ARBA00022630"/>
    </source>
</evidence>
<keyword evidence="13" id="KW-0472">Membrane</keyword>
<dbReference type="GO" id="GO:0005886">
    <property type="term" value="C:plasma membrane"/>
    <property type="evidence" value="ECO:0007669"/>
    <property type="project" value="UniProtKB-SubCell"/>
</dbReference>
<proteinExistence type="inferred from homology"/>
<accession>A0AAN1WEG6</accession>
<dbReference type="Gene3D" id="3.10.520.10">
    <property type="entry name" value="ApbE-like domains"/>
    <property type="match status" value="1"/>
</dbReference>
<keyword evidence="13" id="KW-1003">Cell membrane</keyword>
<keyword evidence="5 11" id="KW-0808">Transferase</keyword>
<dbReference type="InterPro" id="IPR024932">
    <property type="entry name" value="ApbE"/>
</dbReference>